<gene>
    <name evidence="5" type="ORF">BIY23_04550</name>
</gene>
<dbReference type="InterPro" id="IPR007657">
    <property type="entry name" value="Glycosyltransferase_61"/>
</dbReference>
<keyword evidence="2" id="KW-0808">Transferase</keyword>
<evidence type="ECO:0000256" key="2">
    <source>
        <dbReference type="ARBA" id="ARBA00022679"/>
    </source>
</evidence>
<keyword evidence="1" id="KW-0328">Glycosyltransferase</keyword>
<dbReference type="AlphaFoldDB" id="A0A1E7QKY9"/>
<dbReference type="PANTHER" id="PTHR20961">
    <property type="entry name" value="GLYCOSYLTRANSFERASE"/>
    <property type="match status" value="1"/>
</dbReference>
<keyword evidence="6" id="KW-1185">Reference proteome</keyword>
<reference evidence="5 6" key="1">
    <citation type="submission" date="2016-09" db="EMBL/GenBank/DDBJ databases">
        <title>Genomic evidence for plant-parasitic nematodes as the earliest Wolbachia hosts.</title>
        <authorList>
            <person name="Brown A.M."/>
            <person name="Wasala S.K."/>
            <person name="Howe D.K."/>
            <person name="Peetz A.B."/>
            <person name="Zasada I.A."/>
            <person name="Denver D.R."/>
        </authorList>
    </citation>
    <scope>NUCLEOTIDE SEQUENCE [LARGE SCALE GENOMIC DNA]</scope>
    <source>
        <strain evidence="6">wPpe</strain>
    </source>
</reference>
<dbReference type="GO" id="GO:0016757">
    <property type="term" value="F:glycosyltransferase activity"/>
    <property type="evidence" value="ECO:0007669"/>
    <property type="project" value="UniProtKB-KW"/>
</dbReference>
<comment type="caution">
    <text evidence="5">The sequence shown here is derived from an EMBL/GenBank/DDBJ whole genome shotgun (WGS) entry which is preliminary data.</text>
</comment>
<name>A0A1E7QKY9_WOLPI</name>
<evidence type="ECO:0000313" key="6">
    <source>
        <dbReference type="Proteomes" id="UP000175679"/>
    </source>
</evidence>
<protein>
    <submittedName>
        <fullName evidence="5">Capsular biosynthesis protein</fullName>
    </submittedName>
</protein>
<evidence type="ECO:0000256" key="1">
    <source>
        <dbReference type="ARBA" id="ARBA00022676"/>
    </source>
</evidence>
<dbReference type="Pfam" id="PF04577">
    <property type="entry name" value="Glyco_transf_61"/>
    <property type="match status" value="1"/>
</dbReference>
<feature type="domain" description="Glycosyltransferase 61 catalytic" evidence="4">
    <location>
        <begin position="2"/>
        <end position="171"/>
    </location>
</feature>
<dbReference type="EMBL" id="MJMG01000002">
    <property type="protein sequence ID" value="OEY86884.1"/>
    <property type="molecule type" value="Genomic_DNA"/>
</dbReference>
<sequence>MLPRLIILKNSSFSYDRIYINNVKYKWQTQSLDIVLQYLNIPPEKLLIINGDCVIQATNLIVPSVPFIPIKGSPLPDWLKNDLKAIFLTKQDNTVVWDRIYISRANASMRRIINEKELITELEKIGFKVIHLELLSPYEQAQIFNHAQVIVGPHGSGFANLIFTNPGCKVVEIDYDKPRSFYRQMSKIMSCYYYPFYADKMKDEDMVVDIEKFIQFISKKF</sequence>
<proteinExistence type="predicted"/>
<evidence type="ECO:0000259" key="4">
    <source>
        <dbReference type="Pfam" id="PF04577"/>
    </source>
</evidence>
<keyword evidence="3" id="KW-0325">Glycoprotein</keyword>
<dbReference type="Proteomes" id="UP000175679">
    <property type="component" value="Unassembled WGS sequence"/>
</dbReference>
<evidence type="ECO:0000256" key="3">
    <source>
        <dbReference type="ARBA" id="ARBA00023180"/>
    </source>
</evidence>
<evidence type="ECO:0000313" key="5">
    <source>
        <dbReference type="EMBL" id="OEY86884.1"/>
    </source>
</evidence>
<accession>A0A1E7QKY9</accession>
<dbReference type="InterPro" id="IPR049625">
    <property type="entry name" value="Glyco_transf_61_cat"/>
</dbReference>
<organism evidence="5 6">
    <name type="scientific">Wolbachia pipientis</name>
    <dbReference type="NCBI Taxonomy" id="955"/>
    <lineage>
        <taxon>Bacteria</taxon>
        <taxon>Pseudomonadati</taxon>
        <taxon>Pseudomonadota</taxon>
        <taxon>Alphaproteobacteria</taxon>
        <taxon>Rickettsiales</taxon>
        <taxon>Anaplasmataceae</taxon>
        <taxon>Wolbachieae</taxon>
        <taxon>Wolbachia</taxon>
    </lineage>
</organism>